<dbReference type="Gene3D" id="3.30.40.10">
    <property type="entry name" value="Zinc/RING finger domain, C3HC4 (zinc finger)"/>
    <property type="match status" value="1"/>
</dbReference>
<dbReference type="SUPFAM" id="SSF57850">
    <property type="entry name" value="RING/U-box"/>
    <property type="match status" value="1"/>
</dbReference>
<protein>
    <submittedName>
        <fullName evidence="1">Uncharacterized protein</fullName>
    </submittedName>
</protein>
<evidence type="ECO:0000313" key="2">
    <source>
        <dbReference type="Proteomes" id="UP000276133"/>
    </source>
</evidence>
<dbReference type="Proteomes" id="UP000276133">
    <property type="component" value="Unassembled WGS sequence"/>
</dbReference>
<evidence type="ECO:0000313" key="1">
    <source>
        <dbReference type="EMBL" id="RNA24983.1"/>
    </source>
</evidence>
<sequence length="82" mass="9461">MSALITQLVTKIQALEQEEPLKFPVCFEVYTSERRVVALFCSHMLCKLCHQKLTEFDSSSLYNHSIAGVTELILVYEHKENK</sequence>
<dbReference type="EMBL" id="REGN01003003">
    <property type="protein sequence ID" value="RNA24983.1"/>
    <property type="molecule type" value="Genomic_DNA"/>
</dbReference>
<reference evidence="1 2" key="1">
    <citation type="journal article" date="2018" name="Sci. Rep.">
        <title>Genomic signatures of local adaptation to the degree of environmental predictability in rotifers.</title>
        <authorList>
            <person name="Franch-Gras L."/>
            <person name="Hahn C."/>
            <person name="Garcia-Roger E.M."/>
            <person name="Carmona M.J."/>
            <person name="Serra M."/>
            <person name="Gomez A."/>
        </authorList>
    </citation>
    <scope>NUCLEOTIDE SEQUENCE [LARGE SCALE GENOMIC DNA]</scope>
    <source>
        <strain evidence="1">HYR1</strain>
    </source>
</reference>
<dbReference type="AlphaFoldDB" id="A0A3M7RN26"/>
<accession>A0A3M7RN26</accession>
<keyword evidence="2" id="KW-1185">Reference proteome</keyword>
<organism evidence="1 2">
    <name type="scientific">Brachionus plicatilis</name>
    <name type="common">Marine rotifer</name>
    <name type="synonym">Brachionus muelleri</name>
    <dbReference type="NCBI Taxonomy" id="10195"/>
    <lineage>
        <taxon>Eukaryota</taxon>
        <taxon>Metazoa</taxon>
        <taxon>Spiralia</taxon>
        <taxon>Gnathifera</taxon>
        <taxon>Rotifera</taxon>
        <taxon>Eurotatoria</taxon>
        <taxon>Monogononta</taxon>
        <taxon>Pseudotrocha</taxon>
        <taxon>Ploima</taxon>
        <taxon>Brachionidae</taxon>
        <taxon>Brachionus</taxon>
    </lineage>
</organism>
<dbReference type="InterPro" id="IPR013083">
    <property type="entry name" value="Znf_RING/FYVE/PHD"/>
</dbReference>
<name>A0A3M7RN26_BRAPC</name>
<gene>
    <name evidence="1" type="ORF">BpHYR1_026314</name>
</gene>
<comment type="caution">
    <text evidence="1">The sequence shown here is derived from an EMBL/GenBank/DDBJ whole genome shotgun (WGS) entry which is preliminary data.</text>
</comment>
<proteinExistence type="predicted"/>